<dbReference type="SUPFAM" id="SSF55729">
    <property type="entry name" value="Acyl-CoA N-acyltransferases (Nat)"/>
    <property type="match status" value="1"/>
</dbReference>
<dbReference type="InterPro" id="IPR050680">
    <property type="entry name" value="YpeA/RimI_acetyltransf"/>
</dbReference>
<evidence type="ECO:0000313" key="5">
    <source>
        <dbReference type="Proteomes" id="UP000002878"/>
    </source>
</evidence>
<evidence type="ECO:0000256" key="1">
    <source>
        <dbReference type="ARBA" id="ARBA00022679"/>
    </source>
</evidence>
<keyword evidence="2 4" id="KW-0012">Acyltransferase</keyword>
<dbReference type="PANTHER" id="PTHR43420">
    <property type="entry name" value="ACETYLTRANSFERASE"/>
    <property type="match status" value="1"/>
</dbReference>
<feature type="domain" description="N-acetyltransferase" evidence="3">
    <location>
        <begin position="38"/>
        <end position="199"/>
    </location>
</feature>
<evidence type="ECO:0000256" key="2">
    <source>
        <dbReference type="ARBA" id="ARBA00023315"/>
    </source>
</evidence>
<evidence type="ECO:0000259" key="3">
    <source>
        <dbReference type="PROSITE" id="PS51186"/>
    </source>
</evidence>
<dbReference type="Proteomes" id="UP000002878">
    <property type="component" value="Chromosome"/>
</dbReference>
<protein>
    <submittedName>
        <fullName evidence="4">Protease synthase and sporulation negative regulatory protein</fullName>
        <ecNumber evidence="4">2.3.1.-</ecNumber>
    </submittedName>
</protein>
<reference evidence="4 5" key="1">
    <citation type="journal article" date="2012" name="J. Biotechnol.">
        <title>Genome sequence of the plant growth promoting strain Bacillus amyloliquefaciens subsp. plantarum B9601-Y2 and expression of mersacidin and other secondary metabolites.</title>
        <authorList>
            <person name="He P."/>
            <person name="Hao K."/>
            <person name="Blom J."/>
            <person name="Ruckert C."/>
            <person name="Vater J."/>
            <person name="Mao Z."/>
            <person name="Wu Y."/>
            <person name="Hou M."/>
            <person name="He P."/>
            <person name="He Y."/>
            <person name="Borriss R."/>
        </authorList>
    </citation>
    <scope>NUCLEOTIDE SEQUENCE [LARGE SCALE GENOMIC DNA]</scope>
    <source>
        <strain evidence="4">Y2</strain>
    </source>
</reference>
<dbReference type="PATRIC" id="fig|1126211.3.peg.3589"/>
<dbReference type="InterPro" id="IPR000182">
    <property type="entry name" value="GNAT_dom"/>
</dbReference>
<dbReference type="EMBL" id="CP003332">
    <property type="protein sequence ID" value="AFJ63633.1"/>
    <property type="molecule type" value="Genomic_DNA"/>
</dbReference>
<dbReference type="CDD" id="cd04301">
    <property type="entry name" value="NAT_SF"/>
    <property type="match status" value="1"/>
</dbReference>
<dbReference type="GO" id="GO:0006508">
    <property type="term" value="P:proteolysis"/>
    <property type="evidence" value="ECO:0007669"/>
    <property type="project" value="UniProtKB-KW"/>
</dbReference>
<dbReference type="KEGG" id="bqy:MUS_3773"/>
<dbReference type="PANTHER" id="PTHR43420:SF47">
    <property type="entry name" value="N-ACETYLTRANSFERASE DOMAIN-CONTAINING PROTEIN"/>
    <property type="match status" value="1"/>
</dbReference>
<keyword evidence="1 4" id="KW-0808">Transferase</keyword>
<dbReference type="HOGENOM" id="CLU_013985_18_0_9"/>
<dbReference type="GO" id="GO:0016747">
    <property type="term" value="F:acyltransferase activity, transferring groups other than amino-acyl groups"/>
    <property type="evidence" value="ECO:0007669"/>
    <property type="project" value="InterPro"/>
</dbReference>
<dbReference type="Pfam" id="PF00583">
    <property type="entry name" value="Acetyltransf_1"/>
    <property type="match status" value="1"/>
</dbReference>
<dbReference type="InterPro" id="IPR016181">
    <property type="entry name" value="Acyl_CoA_acyltransferase"/>
</dbReference>
<evidence type="ECO:0000313" key="4">
    <source>
        <dbReference type="EMBL" id="AFJ63633.1"/>
    </source>
</evidence>
<organism evidence="4 5">
    <name type="scientific">Bacillus amyloliquefaciens (strain Y2)</name>
    <name type="common">Bacillus amyloliquefaciens subsp. plantarum (strain B9601-Y2)</name>
    <dbReference type="NCBI Taxonomy" id="1155777"/>
    <lineage>
        <taxon>Bacteria</taxon>
        <taxon>Bacillati</taxon>
        <taxon>Bacillota</taxon>
        <taxon>Bacilli</taxon>
        <taxon>Bacillales</taxon>
        <taxon>Bacillaceae</taxon>
        <taxon>Bacillus</taxon>
        <taxon>Bacillus amyloliquefaciens group</taxon>
    </lineage>
</organism>
<dbReference type="EC" id="2.3.1.-" evidence="4"/>
<dbReference type="PROSITE" id="PS51186">
    <property type="entry name" value="GNAT"/>
    <property type="match status" value="1"/>
</dbReference>
<dbReference type="Gene3D" id="3.40.630.30">
    <property type="match status" value="1"/>
</dbReference>
<keyword evidence="4" id="KW-0645">Protease</keyword>
<gene>
    <name evidence="4" type="primary">paiA</name>
    <name evidence="4" type="ORF">MUS_3773</name>
</gene>
<name>I2CAF9_BACAY</name>
<dbReference type="AlphaFoldDB" id="I2CAF9"/>
<keyword evidence="4" id="KW-0378">Hydrolase</keyword>
<proteinExistence type="predicted"/>
<dbReference type="GO" id="GO:0008233">
    <property type="term" value="F:peptidase activity"/>
    <property type="evidence" value="ECO:0007669"/>
    <property type="project" value="UniProtKB-KW"/>
</dbReference>
<accession>I2CAF9</accession>
<sequence>MFTIRYFHCKYNKKSADMINEERSCMTMSIQLKKCSLNDITELREISIETFNDTFKDQNSPENMKAYLENAFRSEQLKKELSNLSSQFYFVYYHDDLAGYIKVNMNEAQSEKMGEDSLEIERIYIRKNHQKHGLGKYLLNEAVKIATAHNKKNIWLGVWEKNENAIAFYQKMGFVQTGEHSFYMGDDKQVDFIMTKTLS</sequence>